<organism evidence="11 12">
    <name type="scientific">Candidatus Agrococcus pullicola</name>
    <dbReference type="NCBI Taxonomy" id="2838429"/>
    <lineage>
        <taxon>Bacteria</taxon>
        <taxon>Bacillati</taxon>
        <taxon>Actinomycetota</taxon>
        <taxon>Actinomycetes</taxon>
        <taxon>Micrococcales</taxon>
        <taxon>Microbacteriaceae</taxon>
        <taxon>Agrococcus</taxon>
    </lineage>
</organism>
<evidence type="ECO:0000256" key="6">
    <source>
        <dbReference type="ARBA" id="ARBA00022840"/>
    </source>
</evidence>
<keyword evidence="4" id="KW-0410">Iron transport</keyword>
<proteinExistence type="predicted"/>
<evidence type="ECO:0000313" key="12">
    <source>
        <dbReference type="Proteomes" id="UP000824005"/>
    </source>
</evidence>
<dbReference type="Pfam" id="PF00005">
    <property type="entry name" value="ABC_tran"/>
    <property type="match status" value="1"/>
</dbReference>
<dbReference type="Gene3D" id="3.40.50.300">
    <property type="entry name" value="P-loop containing nucleotide triphosphate hydrolases"/>
    <property type="match status" value="1"/>
</dbReference>
<evidence type="ECO:0000256" key="2">
    <source>
        <dbReference type="ARBA" id="ARBA00022448"/>
    </source>
</evidence>
<accession>A0A9D2CA28</accession>
<dbReference type="PANTHER" id="PTHR42771:SF2">
    <property type="entry name" value="IRON(3+)-HYDROXAMATE IMPORT ATP-BINDING PROTEIN FHUC"/>
    <property type="match status" value="1"/>
</dbReference>
<dbReference type="InterPro" id="IPR027417">
    <property type="entry name" value="P-loop_NTPase"/>
</dbReference>
<keyword evidence="6 11" id="KW-0067">ATP-binding</keyword>
<evidence type="ECO:0000256" key="9">
    <source>
        <dbReference type="ARBA" id="ARBA00023136"/>
    </source>
</evidence>
<sequence>MTDVPVLSASGLTTGYPGVKISEGLDLTIRPGSFTALVGANGSGKSTLMSTLARILNPLDGTVLLDGEDARALPRKAFARVVGMLPQHPSAPEGLTVAELVARGRYPHRGLFGSFSDSDAHAVDSALAATNLVELAARPVGELSGGQRQRVWIAMALAQTPRILMLDEPTSFLDLAHQLEVLDLLAAQRLERGATVVTVLHDLNLAARFADTLVVMRQGGILAEGPPADVLTAEVLLEAFELDAIVIDDPLTGTPMVVPKPGTESKAS</sequence>
<dbReference type="SMART" id="SM00382">
    <property type="entry name" value="AAA"/>
    <property type="match status" value="1"/>
</dbReference>
<dbReference type="PANTHER" id="PTHR42771">
    <property type="entry name" value="IRON(3+)-HYDROXAMATE IMPORT ATP-BINDING PROTEIN FHUC"/>
    <property type="match status" value="1"/>
</dbReference>
<comment type="subcellular location">
    <subcellularLocation>
        <location evidence="1">Cell membrane</location>
        <topology evidence="1">Peripheral membrane protein</topology>
    </subcellularLocation>
</comment>
<keyword evidence="7" id="KW-0408">Iron</keyword>
<feature type="domain" description="ABC transporter" evidence="10">
    <location>
        <begin position="7"/>
        <end position="243"/>
    </location>
</feature>
<dbReference type="InterPro" id="IPR051535">
    <property type="entry name" value="Siderophore_ABC-ATPase"/>
</dbReference>
<evidence type="ECO:0000259" key="10">
    <source>
        <dbReference type="PROSITE" id="PS50893"/>
    </source>
</evidence>
<name>A0A9D2CA28_9MICO</name>
<dbReference type="InterPro" id="IPR003439">
    <property type="entry name" value="ABC_transporter-like_ATP-bd"/>
</dbReference>
<evidence type="ECO:0000256" key="4">
    <source>
        <dbReference type="ARBA" id="ARBA00022496"/>
    </source>
</evidence>
<evidence type="ECO:0000256" key="1">
    <source>
        <dbReference type="ARBA" id="ARBA00004202"/>
    </source>
</evidence>
<dbReference type="AlphaFoldDB" id="A0A9D2CA28"/>
<evidence type="ECO:0000313" key="11">
    <source>
        <dbReference type="EMBL" id="HIY66872.1"/>
    </source>
</evidence>
<dbReference type="CDD" id="cd03214">
    <property type="entry name" value="ABC_Iron-Siderophores_B12_Hemin"/>
    <property type="match status" value="1"/>
</dbReference>
<evidence type="ECO:0000256" key="7">
    <source>
        <dbReference type="ARBA" id="ARBA00023004"/>
    </source>
</evidence>
<keyword evidence="9" id="KW-0472">Membrane</keyword>
<dbReference type="InterPro" id="IPR017871">
    <property type="entry name" value="ABC_transporter-like_CS"/>
</dbReference>
<dbReference type="FunFam" id="3.40.50.300:FF:000134">
    <property type="entry name" value="Iron-enterobactin ABC transporter ATP-binding protein"/>
    <property type="match status" value="1"/>
</dbReference>
<keyword evidence="8" id="KW-0406">Ion transport</keyword>
<dbReference type="GO" id="GO:0005524">
    <property type="term" value="F:ATP binding"/>
    <property type="evidence" value="ECO:0007669"/>
    <property type="project" value="UniProtKB-KW"/>
</dbReference>
<evidence type="ECO:0000256" key="8">
    <source>
        <dbReference type="ARBA" id="ARBA00023065"/>
    </source>
</evidence>
<dbReference type="EMBL" id="DXDC01000347">
    <property type="protein sequence ID" value="HIY66872.1"/>
    <property type="molecule type" value="Genomic_DNA"/>
</dbReference>
<dbReference type="GO" id="GO:0005886">
    <property type="term" value="C:plasma membrane"/>
    <property type="evidence" value="ECO:0007669"/>
    <property type="project" value="UniProtKB-SubCell"/>
</dbReference>
<reference evidence="11" key="2">
    <citation type="submission" date="2021-04" db="EMBL/GenBank/DDBJ databases">
        <authorList>
            <person name="Gilroy R."/>
        </authorList>
    </citation>
    <scope>NUCLEOTIDE SEQUENCE</scope>
    <source>
        <strain evidence="11">ChiGjej1B1-98</strain>
    </source>
</reference>
<dbReference type="SUPFAM" id="SSF52540">
    <property type="entry name" value="P-loop containing nucleoside triphosphate hydrolases"/>
    <property type="match status" value="1"/>
</dbReference>
<dbReference type="PROSITE" id="PS50893">
    <property type="entry name" value="ABC_TRANSPORTER_2"/>
    <property type="match status" value="1"/>
</dbReference>
<evidence type="ECO:0000256" key="3">
    <source>
        <dbReference type="ARBA" id="ARBA00022475"/>
    </source>
</evidence>
<dbReference type="GO" id="GO:0006826">
    <property type="term" value="P:iron ion transport"/>
    <property type="evidence" value="ECO:0007669"/>
    <property type="project" value="UniProtKB-KW"/>
</dbReference>
<evidence type="ECO:0000256" key="5">
    <source>
        <dbReference type="ARBA" id="ARBA00022741"/>
    </source>
</evidence>
<dbReference type="GO" id="GO:0016887">
    <property type="term" value="F:ATP hydrolysis activity"/>
    <property type="evidence" value="ECO:0007669"/>
    <property type="project" value="InterPro"/>
</dbReference>
<dbReference type="InterPro" id="IPR003593">
    <property type="entry name" value="AAA+_ATPase"/>
</dbReference>
<keyword evidence="5" id="KW-0547">Nucleotide-binding</keyword>
<dbReference type="PROSITE" id="PS00211">
    <property type="entry name" value="ABC_TRANSPORTER_1"/>
    <property type="match status" value="1"/>
</dbReference>
<gene>
    <name evidence="11" type="ORF">H9830_11410</name>
</gene>
<protein>
    <submittedName>
        <fullName evidence="11">ABC transporter ATP-binding protein</fullName>
    </submittedName>
</protein>
<keyword evidence="3" id="KW-1003">Cell membrane</keyword>
<comment type="caution">
    <text evidence="11">The sequence shown here is derived from an EMBL/GenBank/DDBJ whole genome shotgun (WGS) entry which is preliminary data.</text>
</comment>
<reference evidence="11" key="1">
    <citation type="journal article" date="2021" name="PeerJ">
        <title>Extensive microbial diversity within the chicken gut microbiome revealed by metagenomics and culture.</title>
        <authorList>
            <person name="Gilroy R."/>
            <person name="Ravi A."/>
            <person name="Getino M."/>
            <person name="Pursley I."/>
            <person name="Horton D.L."/>
            <person name="Alikhan N.F."/>
            <person name="Baker D."/>
            <person name="Gharbi K."/>
            <person name="Hall N."/>
            <person name="Watson M."/>
            <person name="Adriaenssens E.M."/>
            <person name="Foster-Nyarko E."/>
            <person name="Jarju S."/>
            <person name="Secka A."/>
            <person name="Antonio M."/>
            <person name="Oren A."/>
            <person name="Chaudhuri R.R."/>
            <person name="La Ragione R."/>
            <person name="Hildebrand F."/>
            <person name="Pallen M.J."/>
        </authorList>
    </citation>
    <scope>NUCLEOTIDE SEQUENCE</scope>
    <source>
        <strain evidence="11">ChiGjej1B1-98</strain>
    </source>
</reference>
<keyword evidence="2" id="KW-0813">Transport</keyword>
<dbReference type="Proteomes" id="UP000824005">
    <property type="component" value="Unassembled WGS sequence"/>
</dbReference>